<dbReference type="InterPro" id="IPR036188">
    <property type="entry name" value="FAD/NAD-bd_sf"/>
</dbReference>
<dbReference type="Pfam" id="PF13450">
    <property type="entry name" value="NAD_binding_8"/>
    <property type="match status" value="1"/>
</dbReference>
<name>A0ABR2WH39_9FUNG</name>
<evidence type="ECO:0000256" key="1">
    <source>
        <dbReference type="ARBA" id="ARBA00022630"/>
    </source>
</evidence>
<keyword evidence="3" id="KW-0560">Oxidoreductase</keyword>
<feature type="domain" description="FAD-binding" evidence="5">
    <location>
        <begin position="323"/>
        <end position="356"/>
    </location>
</feature>
<keyword evidence="1" id="KW-0285">Flavoprotein</keyword>
<reference evidence="6 7" key="1">
    <citation type="submission" date="2023-04" db="EMBL/GenBank/DDBJ databases">
        <title>Genome of Basidiobolus ranarum AG-B5.</title>
        <authorList>
            <person name="Stajich J.E."/>
            <person name="Carter-House D."/>
            <person name="Gryganskyi A."/>
        </authorList>
    </citation>
    <scope>NUCLEOTIDE SEQUENCE [LARGE SCALE GENOMIC DNA]</scope>
    <source>
        <strain evidence="6 7">AG-B5</strain>
    </source>
</reference>
<dbReference type="InterPro" id="IPR002938">
    <property type="entry name" value="FAD-bd"/>
</dbReference>
<evidence type="ECO:0000313" key="7">
    <source>
        <dbReference type="Proteomes" id="UP001479436"/>
    </source>
</evidence>
<dbReference type="Proteomes" id="UP001479436">
    <property type="component" value="Unassembled WGS sequence"/>
</dbReference>
<evidence type="ECO:0000256" key="4">
    <source>
        <dbReference type="ARBA" id="ARBA00023033"/>
    </source>
</evidence>
<dbReference type="PANTHER" id="PTHR47178">
    <property type="entry name" value="MONOOXYGENASE, FAD-BINDING"/>
    <property type="match status" value="1"/>
</dbReference>
<keyword evidence="2" id="KW-0274">FAD</keyword>
<evidence type="ECO:0000313" key="6">
    <source>
        <dbReference type="EMBL" id="KAK9760819.1"/>
    </source>
</evidence>
<sequence>MSKHIIIIGSGLGGLCLAQGLKKNKIPFVIYERDASSSARSQGYRIRINNDGAHALRATLPENLWQVFEASCAMTHPGMTGLNPLTGANTPGRGPSLVPNVKDQLGPYTADRSILRQVLLIGIEDDVHFNKEFTSAEYLSEDKIVAHFSDGSTSIEGALLVGADDIRSGVRRQYLPDHIPLDTRGRCIYGKTPITPQLEKIFPIQAQNGIVLIKDNSCTDMTLALFLESIRFPSDWSHVGSIPRTPDYYYWVMVSHQEMFGLADHDLLHLSPAQCADLSLQLTKTWNPAICSLLELQDRSQACTLRIVSSAAQITPWTLSAPVTFLGDAIHCMSPASGMGANTAFMDGRELCQAIVREGLSPKAVEEYEAAMRVYAKTNIKGGAKGGKNIFSQKPLEESEPVAIRLVKNELVRIGILIHRGNANVGWIV</sequence>
<organism evidence="6 7">
    <name type="scientific">Basidiobolus ranarum</name>
    <dbReference type="NCBI Taxonomy" id="34480"/>
    <lineage>
        <taxon>Eukaryota</taxon>
        <taxon>Fungi</taxon>
        <taxon>Fungi incertae sedis</taxon>
        <taxon>Zoopagomycota</taxon>
        <taxon>Entomophthoromycotina</taxon>
        <taxon>Basidiobolomycetes</taxon>
        <taxon>Basidiobolales</taxon>
        <taxon>Basidiobolaceae</taxon>
        <taxon>Basidiobolus</taxon>
    </lineage>
</organism>
<proteinExistence type="predicted"/>
<gene>
    <name evidence="6" type="ORF">K7432_014766</name>
</gene>
<protein>
    <recommendedName>
        <fullName evidence="5">FAD-binding domain-containing protein</fullName>
    </recommendedName>
</protein>
<evidence type="ECO:0000256" key="3">
    <source>
        <dbReference type="ARBA" id="ARBA00023002"/>
    </source>
</evidence>
<dbReference type="Gene3D" id="3.50.50.60">
    <property type="entry name" value="FAD/NAD(P)-binding domain"/>
    <property type="match status" value="1"/>
</dbReference>
<dbReference type="Pfam" id="PF01494">
    <property type="entry name" value="FAD_binding_3"/>
    <property type="match status" value="1"/>
</dbReference>
<accession>A0ABR2WH39</accession>
<comment type="caution">
    <text evidence="6">The sequence shown here is derived from an EMBL/GenBank/DDBJ whole genome shotgun (WGS) entry which is preliminary data.</text>
</comment>
<evidence type="ECO:0000259" key="5">
    <source>
        <dbReference type="Pfam" id="PF01494"/>
    </source>
</evidence>
<evidence type="ECO:0000256" key="2">
    <source>
        <dbReference type="ARBA" id="ARBA00022827"/>
    </source>
</evidence>
<dbReference type="PRINTS" id="PR00420">
    <property type="entry name" value="RNGMNOXGNASE"/>
</dbReference>
<keyword evidence="7" id="KW-1185">Reference proteome</keyword>
<dbReference type="SUPFAM" id="SSF51905">
    <property type="entry name" value="FAD/NAD(P)-binding domain"/>
    <property type="match status" value="1"/>
</dbReference>
<dbReference type="EMBL" id="JASJQH010001770">
    <property type="protein sequence ID" value="KAK9760819.1"/>
    <property type="molecule type" value="Genomic_DNA"/>
</dbReference>
<keyword evidence="4" id="KW-0503">Monooxygenase</keyword>
<dbReference type="PANTHER" id="PTHR47178:SF5">
    <property type="entry name" value="FAD-BINDING DOMAIN-CONTAINING PROTEIN"/>
    <property type="match status" value="1"/>
</dbReference>